<reference evidence="1" key="1">
    <citation type="submission" date="2020-03" db="EMBL/GenBank/DDBJ databases">
        <title>Castanea mollissima Vanexum genome sequencing.</title>
        <authorList>
            <person name="Staton M."/>
        </authorList>
    </citation>
    <scope>NUCLEOTIDE SEQUENCE</scope>
    <source>
        <tissue evidence="1">Leaf</tissue>
    </source>
</reference>
<evidence type="ECO:0000313" key="2">
    <source>
        <dbReference type="Proteomes" id="UP000737018"/>
    </source>
</evidence>
<proteinExistence type="predicted"/>
<evidence type="ECO:0000313" key="1">
    <source>
        <dbReference type="EMBL" id="KAF3948334.1"/>
    </source>
</evidence>
<organism evidence="1 2">
    <name type="scientific">Castanea mollissima</name>
    <name type="common">Chinese chestnut</name>
    <dbReference type="NCBI Taxonomy" id="60419"/>
    <lineage>
        <taxon>Eukaryota</taxon>
        <taxon>Viridiplantae</taxon>
        <taxon>Streptophyta</taxon>
        <taxon>Embryophyta</taxon>
        <taxon>Tracheophyta</taxon>
        <taxon>Spermatophyta</taxon>
        <taxon>Magnoliopsida</taxon>
        <taxon>eudicotyledons</taxon>
        <taxon>Gunneridae</taxon>
        <taxon>Pentapetalae</taxon>
        <taxon>rosids</taxon>
        <taxon>fabids</taxon>
        <taxon>Fagales</taxon>
        <taxon>Fagaceae</taxon>
        <taxon>Castanea</taxon>
    </lineage>
</organism>
<dbReference type="AlphaFoldDB" id="A0A8J4QLJ6"/>
<dbReference type="Proteomes" id="UP000737018">
    <property type="component" value="Unassembled WGS sequence"/>
</dbReference>
<sequence length="108" mass="12171">MRDLREEMTSLFSKMKSLHRKAGAADRSEAKGDGVDRNAVSRLCFHGCSVFIGASKGGWVDRRSIRCELLLVDRDLSIKALFQEETSIKIKETKVTTKNKNALELRDV</sequence>
<accession>A0A8J4QLJ6</accession>
<keyword evidence="2" id="KW-1185">Reference proteome</keyword>
<protein>
    <submittedName>
        <fullName evidence="1">Uncharacterized protein</fullName>
    </submittedName>
</protein>
<comment type="caution">
    <text evidence="1">The sequence shown here is derived from an EMBL/GenBank/DDBJ whole genome shotgun (WGS) entry which is preliminary data.</text>
</comment>
<gene>
    <name evidence="1" type="ORF">CMV_025653</name>
</gene>
<name>A0A8J4QLJ6_9ROSI</name>
<dbReference type="EMBL" id="JRKL02006928">
    <property type="protein sequence ID" value="KAF3948334.1"/>
    <property type="molecule type" value="Genomic_DNA"/>
</dbReference>